<accession>A0A3D9LD59</accession>
<keyword evidence="5" id="KW-0547">Nucleotide-binding</keyword>
<dbReference type="Pfam" id="PF00005">
    <property type="entry name" value="ABC_tran"/>
    <property type="match status" value="1"/>
</dbReference>
<evidence type="ECO:0000256" key="4">
    <source>
        <dbReference type="ARBA" id="ARBA00022496"/>
    </source>
</evidence>
<evidence type="ECO:0000256" key="1">
    <source>
        <dbReference type="ARBA" id="ARBA00004202"/>
    </source>
</evidence>
<evidence type="ECO:0000313" key="12">
    <source>
        <dbReference type="Proteomes" id="UP000256727"/>
    </source>
</evidence>
<keyword evidence="9" id="KW-0472">Membrane</keyword>
<dbReference type="OrthoDB" id="5296765at2"/>
<evidence type="ECO:0000259" key="10">
    <source>
        <dbReference type="PROSITE" id="PS50893"/>
    </source>
</evidence>
<dbReference type="Proteomes" id="UP000256727">
    <property type="component" value="Unassembled WGS sequence"/>
</dbReference>
<evidence type="ECO:0000256" key="3">
    <source>
        <dbReference type="ARBA" id="ARBA00022475"/>
    </source>
</evidence>
<protein>
    <submittedName>
        <fullName evidence="11">Iron complex transport system ATP-binding protein</fullName>
    </submittedName>
</protein>
<evidence type="ECO:0000256" key="2">
    <source>
        <dbReference type="ARBA" id="ARBA00022448"/>
    </source>
</evidence>
<reference evidence="11 12" key="1">
    <citation type="submission" date="2018-07" db="EMBL/GenBank/DDBJ databases">
        <title>Sequencing the genomes of 1000 actinobacteria strains.</title>
        <authorList>
            <person name="Klenk H.-P."/>
        </authorList>
    </citation>
    <scope>NUCLEOTIDE SEQUENCE [LARGE SCALE GENOMIC DNA]</scope>
    <source>
        <strain evidence="11 12">DSM 14442</strain>
    </source>
</reference>
<feature type="domain" description="ABC transporter" evidence="10">
    <location>
        <begin position="47"/>
        <end position="283"/>
    </location>
</feature>
<keyword evidence="7" id="KW-0408">Iron</keyword>
<dbReference type="InterPro" id="IPR027417">
    <property type="entry name" value="P-loop_NTPase"/>
</dbReference>
<name>A0A3D9LD59_9MICC</name>
<dbReference type="InterPro" id="IPR003439">
    <property type="entry name" value="ABC_transporter-like_ATP-bd"/>
</dbReference>
<dbReference type="InterPro" id="IPR003593">
    <property type="entry name" value="AAA+_ATPase"/>
</dbReference>
<evidence type="ECO:0000256" key="7">
    <source>
        <dbReference type="ARBA" id="ARBA00023004"/>
    </source>
</evidence>
<evidence type="ECO:0000256" key="9">
    <source>
        <dbReference type="ARBA" id="ARBA00023136"/>
    </source>
</evidence>
<dbReference type="FunFam" id="3.40.50.300:FF:000134">
    <property type="entry name" value="Iron-enterobactin ABC transporter ATP-binding protein"/>
    <property type="match status" value="1"/>
</dbReference>
<gene>
    <name evidence="11" type="ORF">C8E99_1630</name>
</gene>
<evidence type="ECO:0000256" key="6">
    <source>
        <dbReference type="ARBA" id="ARBA00022840"/>
    </source>
</evidence>
<dbReference type="PANTHER" id="PTHR42771">
    <property type="entry name" value="IRON(3+)-HYDROXAMATE IMPORT ATP-BINDING PROTEIN FHUC"/>
    <property type="match status" value="1"/>
</dbReference>
<dbReference type="PANTHER" id="PTHR42771:SF2">
    <property type="entry name" value="IRON(3+)-HYDROXAMATE IMPORT ATP-BINDING PROTEIN FHUC"/>
    <property type="match status" value="1"/>
</dbReference>
<evidence type="ECO:0000313" key="11">
    <source>
        <dbReference type="EMBL" id="REE03810.1"/>
    </source>
</evidence>
<evidence type="ECO:0000256" key="5">
    <source>
        <dbReference type="ARBA" id="ARBA00022741"/>
    </source>
</evidence>
<dbReference type="EMBL" id="QREH01000001">
    <property type="protein sequence ID" value="REE03810.1"/>
    <property type="molecule type" value="Genomic_DNA"/>
</dbReference>
<dbReference type="SUPFAM" id="SSF52540">
    <property type="entry name" value="P-loop containing nucleoside triphosphate hydrolases"/>
    <property type="match status" value="1"/>
</dbReference>
<keyword evidence="6 11" id="KW-0067">ATP-binding</keyword>
<dbReference type="GO" id="GO:0006826">
    <property type="term" value="P:iron ion transport"/>
    <property type="evidence" value="ECO:0007669"/>
    <property type="project" value="UniProtKB-KW"/>
</dbReference>
<dbReference type="CDD" id="cd03214">
    <property type="entry name" value="ABC_Iron-Siderophores_B12_Hemin"/>
    <property type="match status" value="1"/>
</dbReference>
<dbReference type="Gene3D" id="3.40.50.300">
    <property type="entry name" value="P-loop containing nucleotide triphosphate hydrolases"/>
    <property type="match status" value="1"/>
</dbReference>
<keyword evidence="8" id="KW-0406">Ion transport</keyword>
<dbReference type="GO" id="GO:0016887">
    <property type="term" value="F:ATP hydrolysis activity"/>
    <property type="evidence" value="ECO:0007669"/>
    <property type="project" value="InterPro"/>
</dbReference>
<keyword evidence="3" id="KW-1003">Cell membrane</keyword>
<dbReference type="InterPro" id="IPR017871">
    <property type="entry name" value="ABC_transporter-like_CS"/>
</dbReference>
<dbReference type="SMART" id="SM00382">
    <property type="entry name" value="AAA"/>
    <property type="match status" value="1"/>
</dbReference>
<comment type="subcellular location">
    <subcellularLocation>
        <location evidence="1">Cell membrane</location>
        <topology evidence="1">Peripheral membrane protein</topology>
    </subcellularLocation>
</comment>
<keyword evidence="12" id="KW-1185">Reference proteome</keyword>
<proteinExistence type="predicted"/>
<dbReference type="InterPro" id="IPR051535">
    <property type="entry name" value="Siderophore_ABC-ATPase"/>
</dbReference>
<sequence length="311" mass="33220">MTSHLNLTASPRTPYTPSVLRAEIGTNFRPQSESAGRHEPEAGRHELRAEGLAVGYGERHVLSGLDLEIEPGTVTSIVGANASGKSTLLRTLSRLLSPAGGRVLLDGRSVHSMPSKELARVLGLLPQSPVSPDGITVADLVGRGRHPHQRMFRAWSAADDAAVAHALDATATADLADRPVDELSGGQRQRVWIAMVLAQQTDLLLLDEPTTFLDVSHQIEVLDLLADLNRDRGTTIVMVLHDLNLAARYSDRLVALEGGRVYAAGPASTVLTEQCVQDVFGLRSRIIDDPVSGGPLVVPVGRHHQGPTDGV</sequence>
<dbReference type="GO" id="GO:0005524">
    <property type="term" value="F:ATP binding"/>
    <property type="evidence" value="ECO:0007669"/>
    <property type="project" value="UniProtKB-KW"/>
</dbReference>
<dbReference type="GO" id="GO:0005886">
    <property type="term" value="C:plasma membrane"/>
    <property type="evidence" value="ECO:0007669"/>
    <property type="project" value="UniProtKB-SubCell"/>
</dbReference>
<dbReference type="PROSITE" id="PS00211">
    <property type="entry name" value="ABC_TRANSPORTER_1"/>
    <property type="match status" value="1"/>
</dbReference>
<comment type="caution">
    <text evidence="11">The sequence shown here is derived from an EMBL/GenBank/DDBJ whole genome shotgun (WGS) entry which is preliminary data.</text>
</comment>
<organism evidence="11 12">
    <name type="scientific">Citricoccus muralis</name>
    <dbReference type="NCBI Taxonomy" id="169134"/>
    <lineage>
        <taxon>Bacteria</taxon>
        <taxon>Bacillati</taxon>
        <taxon>Actinomycetota</taxon>
        <taxon>Actinomycetes</taxon>
        <taxon>Micrococcales</taxon>
        <taxon>Micrococcaceae</taxon>
        <taxon>Citricoccus</taxon>
    </lineage>
</organism>
<keyword evidence="2" id="KW-0813">Transport</keyword>
<dbReference type="PROSITE" id="PS50893">
    <property type="entry name" value="ABC_TRANSPORTER_2"/>
    <property type="match status" value="1"/>
</dbReference>
<evidence type="ECO:0000256" key="8">
    <source>
        <dbReference type="ARBA" id="ARBA00023065"/>
    </source>
</evidence>
<keyword evidence="4" id="KW-0410">Iron transport</keyword>
<dbReference type="AlphaFoldDB" id="A0A3D9LD59"/>